<dbReference type="GO" id="GO:0005525">
    <property type="term" value="F:GTP binding"/>
    <property type="evidence" value="ECO:0007669"/>
    <property type="project" value="UniProtKB-UniRule"/>
</dbReference>
<dbReference type="PANTHER" id="PTHR42698">
    <property type="entry name" value="GTPASE ERA"/>
    <property type="match status" value="1"/>
</dbReference>
<dbReference type="Pfam" id="PF01926">
    <property type="entry name" value="MMR_HSR1"/>
    <property type="match status" value="1"/>
</dbReference>
<evidence type="ECO:0000313" key="8">
    <source>
        <dbReference type="EMBL" id="VEN55914.1"/>
    </source>
</evidence>
<evidence type="ECO:0000256" key="4">
    <source>
        <dbReference type="ARBA" id="ARBA00023134"/>
    </source>
</evidence>
<dbReference type="PRINTS" id="PR00326">
    <property type="entry name" value="GTP1OBG"/>
</dbReference>
<feature type="domain" description="Era-type G" evidence="7">
    <location>
        <begin position="47"/>
        <end position="246"/>
    </location>
</feature>
<feature type="region of interest" description="G3" evidence="6">
    <location>
        <begin position="102"/>
        <end position="105"/>
    </location>
</feature>
<feature type="region of interest" description="G5" evidence="6">
    <location>
        <begin position="224"/>
        <end position="226"/>
    </location>
</feature>
<feature type="region of interest" description="G2" evidence="6">
    <location>
        <begin position="81"/>
        <end position="85"/>
    </location>
</feature>
<dbReference type="FunFam" id="3.40.50.300:FF:002220">
    <property type="entry name" value="GTPase Era, mitochondrial"/>
    <property type="match status" value="1"/>
</dbReference>
<feature type="region of interest" description="G1" evidence="6">
    <location>
        <begin position="55"/>
        <end position="62"/>
    </location>
</feature>
<dbReference type="AlphaFoldDB" id="A0A653D6V4"/>
<keyword evidence="9" id="KW-1185">Reference proteome</keyword>
<evidence type="ECO:0000256" key="3">
    <source>
        <dbReference type="ARBA" id="ARBA00022741"/>
    </source>
</evidence>
<dbReference type="SUPFAM" id="SSF54814">
    <property type="entry name" value="Prokaryotic type KH domain (KH-domain type II)"/>
    <property type="match status" value="1"/>
</dbReference>
<dbReference type="PROSITE" id="PS51713">
    <property type="entry name" value="G_ERA"/>
    <property type="match status" value="1"/>
</dbReference>
<dbReference type="InterPro" id="IPR005225">
    <property type="entry name" value="Small_GTP-bd"/>
</dbReference>
<proteinExistence type="inferred from homology"/>
<dbReference type="InterPro" id="IPR030388">
    <property type="entry name" value="G_ERA_dom"/>
</dbReference>
<evidence type="ECO:0000313" key="9">
    <source>
        <dbReference type="Proteomes" id="UP000410492"/>
    </source>
</evidence>
<sequence length="354" mass="40216">MLCRRFKRLIEKSGTFIFYVKQFSTITNEVVANGQTEFFPACNSDSKLLRVAIIGMPNAGKSTFINNLMDRKVCPVSSKVHTTRGKAKAIFTQDNTQIVFMDTPGIVSDKEQKKYNLEKTFIRDCKNVSKGADMIGVIHDVTNFWTRDRLDIKIIKLLEHHKSKPSFLIFNKVDALKSKRKLLDLARLLTDNSLDGKPMPGAKTFKREDSETKCWPFFQDIFMVSALTGDGLEDVRNYLLSKAQPGEWMFPEAVWTDQSAESIITNTVQAKLLDFIPQEIPYNLKSYMEYFNVDEAGKITCVVLVQCPTNRIAKLVAGASDGKIRQITESVQKDLQETFHTFVKIQIVLTTAEK</sequence>
<name>A0A653D6V4_CALMS</name>
<feature type="region of interest" description="G4" evidence="6">
    <location>
        <begin position="171"/>
        <end position="174"/>
    </location>
</feature>
<evidence type="ECO:0000256" key="2">
    <source>
        <dbReference type="ARBA" id="ARBA00019149"/>
    </source>
</evidence>
<dbReference type="CDD" id="cd04163">
    <property type="entry name" value="Era"/>
    <property type="match status" value="1"/>
</dbReference>
<dbReference type="InterPro" id="IPR005662">
    <property type="entry name" value="GTPase_Era-like"/>
</dbReference>
<dbReference type="Gene3D" id="3.40.50.300">
    <property type="entry name" value="P-loop containing nucleotide triphosphate hydrolases"/>
    <property type="match status" value="1"/>
</dbReference>
<dbReference type="GO" id="GO:0005759">
    <property type="term" value="C:mitochondrial matrix"/>
    <property type="evidence" value="ECO:0007669"/>
    <property type="project" value="TreeGrafter"/>
</dbReference>
<dbReference type="GO" id="GO:0000028">
    <property type="term" value="P:ribosomal small subunit assembly"/>
    <property type="evidence" value="ECO:0007669"/>
    <property type="project" value="TreeGrafter"/>
</dbReference>
<dbReference type="InterPro" id="IPR006073">
    <property type="entry name" value="GTP-bd"/>
</dbReference>
<dbReference type="OrthoDB" id="8954335at2759"/>
<dbReference type="GO" id="GO:0019843">
    <property type="term" value="F:rRNA binding"/>
    <property type="evidence" value="ECO:0007669"/>
    <property type="project" value="TreeGrafter"/>
</dbReference>
<dbReference type="InterPro" id="IPR015946">
    <property type="entry name" value="KH_dom-like_a/b"/>
</dbReference>
<keyword evidence="3 6" id="KW-0547">Nucleotide-binding</keyword>
<evidence type="ECO:0000256" key="6">
    <source>
        <dbReference type="PROSITE-ProRule" id="PRU01050"/>
    </source>
</evidence>
<keyword evidence="4 6" id="KW-0342">GTP-binding</keyword>
<dbReference type="EMBL" id="CAACVG010010477">
    <property type="protein sequence ID" value="VEN55914.1"/>
    <property type="molecule type" value="Genomic_DNA"/>
</dbReference>
<protein>
    <recommendedName>
        <fullName evidence="2">GTPase Era, mitochondrial</fullName>
    </recommendedName>
    <alternativeName>
        <fullName evidence="5">ERA-like protein 1</fullName>
    </alternativeName>
</protein>
<evidence type="ECO:0000256" key="5">
    <source>
        <dbReference type="ARBA" id="ARBA00030975"/>
    </source>
</evidence>
<dbReference type="GO" id="GO:0043024">
    <property type="term" value="F:ribosomal small subunit binding"/>
    <property type="evidence" value="ECO:0007669"/>
    <property type="project" value="TreeGrafter"/>
</dbReference>
<dbReference type="Proteomes" id="UP000410492">
    <property type="component" value="Unassembled WGS sequence"/>
</dbReference>
<evidence type="ECO:0000259" key="7">
    <source>
        <dbReference type="PROSITE" id="PS51713"/>
    </source>
</evidence>
<dbReference type="NCBIfam" id="TIGR00231">
    <property type="entry name" value="small_GTP"/>
    <property type="match status" value="1"/>
</dbReference>
<dbReference type="SUPFAM" id="SSF52540">
    <property type="entry name" value="P-loop containing nucleoside triphosphate hydrolases"/>
    <property type="match status" value="1"/>
</dbReference>
<reference evidence="8 9" key="1">
    <citation type="submission" date="2019-01" db="EMBL/GenBank/DDBJ databases">
        <authorList>
            <person name="Sayadi A."/>
        </authorList>
    </citation>
    <scope>NUCLEOTIDE SEQUENCE [LARGE SCALE GENOMIC DNA]</scope>
</reference>
<organism evidence="8 9">
    <name type="scientific">Callosobruchus maculatus</name>
    <name type="common">Southern cowpea weevil</name>
    <name type="synonym">Pulse bruchid</name>
    <dbReference type="NCBI Taxonomy" id="64391"/>
    <lineage>
        <taxon>Eukaryota</taxon>
        <taxon>Metazoa</taxon>
        <taxon>Ecdysozoa</taxon>
        <taxon>Arthropoda</taxon>
        <taxon>Hexapoda</taxon>
        <taxon>Insecta</taxon>
        <taxon>Pterygota</taxon>
        <taxon>Neoptera</taxon>
        <taxon>Endopterygota</taxon>
        <taxon>Coleoptera</taxon>
        <taxon>Polyphaga</taxon>
        <taxon>Cucujiformia</taxon>
        <taxon>Chrysomeloidea</taxon>
        <taxon>Chrysomelidae</taxon>
        <taxon>Bruchinae</taxon>
        <taxon>Bruchini</taxon>
        <taxon>Callosobruchus</taxon>
    </lineage>
</organism>
<comment type="similarity">
    <text evidence="1 6">Belongs to the TRAFAC class TrmE-Era-EngA-EngB-Septin-like GTPase superfamily. Era GTPase family.</text>
</comment>
<gene>
    <name evidence="8" type="ORF">CALMAC_LOCUS14962</name>
</gene>
<dbReference type="InterPro" id="IPR009019">
    <property type="entry name" value="KH_sf_prok-type"/>
</dbReference>
<accession>A0A653D6V4</accession>
<evidence type="ECO:0000256" key="1">
    <source>
        <dbReference type="ARBA" id="ARBA00007921"/>
    </source>
</evidence>
<dbReference type="PANTHER" id="PTHR42698:SF1">
    <property type="entry name" value="GTPASE ERA, MITOCHONDRIAL"/>
    <property type="match status" value="1"/>
</dbReference>
<dbReference type="Gene3D" id="3.30.300.20">
    <property type="match status" value="1"/>
</dbReference>
<dbReference type="InterPro" id="IPR027417">
    <property type="entry name" value="P-loop_NTPase"/>
</dbReference>